<dbReference type="Gene3D" id="3.40.50.12780">
    <property type="entry name" value="N-terminal domain of ligase-like"/>
    <property type="match status" value="1"/>
</dbReference>
<dbReference type="SUPFAM" id="SSF56801">
    <property type="entry name" value="Acetyl-CoA synthetase-like"/>
    <property type="match status" value="1"/>
</dbReference>
<dbReference type="InterPro" id="IPR042099">
    <property type="entry name" value="ANL_N_sf"/>
</dbReference>
<dbReference type="OrthoDB" id="9803968at2"/>
<protein>
    <submittedName>
        <fullName evidence="5">AMP-dependent synthetase and ligase</fullName>
    </submittedName>
</protein>
<dbReference type="AlphaFoldDB" id="A1WQS9"/>
<proteinExistence type="inferred from homology"/>
<dbReference type="Pfam" id="PF13193">
    <property type="entry name" value="AMP-binding_C"/>
    <property type="match status" value="1"/>
</dbReference>
<dbReference type="GeneID" id="76462605"/>
<keyword evidence="6" id="KW-1185">Reference proteome</keyword>
<keyword evidence="2 5" id="KW-0436">Ligase</keyword>
<evidence type="ECO:0000259" key="3">
    <source>
        <dbReference type="Pfam" id="PF00501"/>
    </source>
</evidence>
<dbReference type="HOGENOM" id="CLU_000022_59_10_4"/>
<dbReference type="GO" id="GO:0031956">
    <property type="term" value="F:medium-chain fatty acid-CoA ligase activity"/>
    <property type="evidence" value="ECO:0007669"/>
    <property type="project" value="TreeGrafter"/>
</dbReference>
<evidence type="ECO:0000313" key="5">
    <source>
        <dbReference type="EMBL" id="ABM59986.1"/>
    </source>
</evidence>
<feature type="domain" description="AMP-binding enzyme C-terminal" evidence="4">
    <location>
        <begin position="437"/>
        <end position="512"/>
    </location>
</feature>
<accession>A1WQS9</accession>
<dbReference type="InterPro" id="IPR000873">
    <property type="entry name" value="AMP-dep_synth/lig_dom"/>
</dbReference>
<dbReference type="PROSITE" id="PS00455">
    <property type="entry name" value="AMP_BINDING"/>
    <property type="match status" value="1"/>
</dbReference>
<evidence type="ECO:0000256" key="2">
    <source>
        <dbReference type="ARBA" id="ARBA00022598"/>
    </source>
</evidence>
<name>A1WQS9_VEREI</name>
<dbReference type="eggNOG" id="COG0318">
    <property type="taxonomic scope" value="Bacteria"/>
</dbReference>
<dbReference type="KEGG" id="vei:Veis_4281"/>
<evidence type="ECO:0000259" key="4">
    <source>
        <dbReference type="Pfam" id="PF13193"/>
    </source>
</evidence>
<dbReference type="PANTHER" id="PTHR43201:SF5">
    <property type="entry name" value="MEDIUM-CHAIN ACYL-COA LIGASE ACSF2, MITOCHONDRIAL"/>
    <property type="match status" value="1"/>
</dbReference>
<dbReference type="STRING" id="391735.Veis_4281"/>
<organism evidence="5 6">
    <name type="scientific">Verminephrobacter eiseniae (strain EF01-2)</name>
    <dbReference type="NCBI Taxonomy" id="391735"/>
    <lineage>
        <taxon>Bacteria</taxon>
        <taxon>Pseudomonadati</taxon>
        <taxon>Pseudomonadota</taxon>
        <taxon>Betaproteobacteria</taxon>
        <taxon>Burkholderiales</taxon>
        <taxon>Comamonadaceae</taxon>
        <taxon>Verminephrobacter</taxon>
    </lineage>
</organism>
<dbReference type="InterPro" id="IPR020845">
    <property type="entry name" value="AMP-binding_CS"/>
</dbReference>
<evidence type="ECO:0000256" key="1">
    <source>
        <dbReference type="ARBA" id="ARBA00006432"/>
    </source>
</evidence>
<comment type="similarity">
    <text evidence="1">Belongs to the ATP-dependent AMP-binding enzyme family.</text>
</comment>
<reference evidence="6" key="1">
    <citation type="submission" date="2006-12" db="EMBL/GenBank/DDBJ databases">
        <title>Complete sequence of chromosome 1 of Verminephrobacter eiseniae EF01-2.</title>
        <authorList>
            <person name="Copeland A."/>
            <person name="Lucas S."/>
            <person name="Lapidus A."/>
            <person name="Barry K."/>
            <person name="Detter J.C."/>
            <person name="Glavina del Rio T."/>
            <person name="Dalin E."/>
            <person name="Tice H."/>
            <person name="Pitluck S."/>
            <person name="Chertkov O."/>
            <person name="Brettin T."/>
            <person name="Bruce D."/>
            <person name="Han C."/>
            <person name="Tapia R."/>
            <person name="Gilna P."/>
            <person name="Schmutz J."/>
            <person name="Larimer F."/>
            <person name="Land M."/>
            <person name="Hauser L."/>
            <person name="Kyrpides N."/>
            <person name="Kim E."/>
            <person name="Stahl D."/>
            <person name="Richardson P."/>
        </authorList>
    </citation>
    <scope>NUCLEOTIDE SEQUENCE [LARGE SCALE GENOMIC DNA]</scope>
    <source>
        <strain evidence="6">EF01-2</strain>
    </source>
</reference>
<dbReference type="Pfam" id="PF00501">
    <property type="entry name" value="AMP-binding"/>
    <property type="match status" value="1"/>
</dbReference>
<dbReference type="InterPro" id="IPR025110">
    <property type="entry name" value="AMP-bd_C"/>
</dbReference>
<sequence>MSRPAVPTAPAAPAALTVHALIGRQAAQRPQAVYACATESGHQITYGDLAGSCLLVAALLRSHGLRPGDTVALVMPNGLQTLRLLLGAMHGGFCVNPVNLLLQPEQMRAVLAHSDCRAVCVAPDRQAQVRPLLQGLDRPVALIVVDPDAQTLPGPDRLPANAASASNAADAAPPAPEAVALLMYTSGTTGQPKGVLLTQRNLALNAQAIGAEHELSPVDRVLAVLPLYHINALVVTMLAPLAHGGSLALAPKFSAGRFWEQAARAQCSWINLVPTMISYLLEGPRPALAQTAAIRFCRSASAALPPGQHRAFEQKFGIGIVETMGLTETAAASFSNPMNPAARKPGSVGRASGCMAGVVDAALAAVRNGVTGELVISGPNVMPGYYKNEPATRASFTPDGWLRTGDLGHRDADGFFFVTGRIKELIIKGGENIAPREIDEALLRHPAVLDVAAVGVPDRHYGQEIGVCIVLRAGMSCTQEELRAFSAAALGRYKAPGHYRFVTDLPRGPSGKVQRLKLLALFET</sequence>
<dbReference type="PANTHER" id="PTHR43201">
    <property type="entry name" value="ACYL-COA SYNTHETASE"/>
    <property type="match status" value="1"/>
</dbReference>
<dbReference type="RefSeq" id="WP_011811973.1">
    <property type="nucleotide sequence ID" value="NC_008786.1"/>
</dbReference>
<dbReference type="GO" id="GO:0006631">
    <property type="term" value="P:fatty acid metabolic process"/>
    <property type="evidence" value="ECO:0007669"/>
    <property type="project" value="TreeGrafter"/>
</dbReference>
<gene>
    <name evidence="5" type="ordered locus">Veis_4281</name>
</gene>
<dbReference type="Gene3D" id="3.30.300.30">
    <property type="match status" value="1"/>
</dbReference>
<feature type="domain" description="AMP-dependent synthetase/ligase" evidence="3">
    <location>
        <begin position="24"/>
        <end position="386"/>
    </location>
</feature>
<dbReference type="Proteomes" id="UP000000374">
    <property type="component" value="Chromosome"/>
</dbReference>
<evidence type="ECO:0000313" key="6">
    <source>
        <dbReference type="Proteomes" id="UP000000374"/>
    </source>
</evidence>
<dbReference type="EMBL" id="CP000542">
    <property type="protein sequence ID" value="ABM59986.1"/>
    <property type="molecule type" value="Genomic_DNA"/>
</dbReference>
<dbReference type="InterPro" id="IPR045851">
    <property type="entry name" value="AMP-bd_C_sf"/>
</dbReference>